<evidence type="ECO:0000256" key="2">
    <source>
        <dbReference type="SAM" id="Phobius"/>
    </source>
</evidence>
<evidence type="ECO:0000313" key="4">
    <source>
        <dbReference type="Proteomes" id="UP001595887"/>
    </source>
</evidence>
<accession>A0ABV8RF90</accession>
<dbReference type="SUPFAM" id="SSF111369">
    <property type="entry name" value="HlyD-like secretion proteins"/>
    <property type="match status" value="1"/>
</dbReference>
<feature type="coiled-coil region" evidence="1">
    <location>
        <begin position="168"/>
        <end position="195"/>
    </location>
</feature>
<keyword evidence="1" id="KW-0175">Coiled coil</keyword>
<protein>
    <submittedName>
        <fullName evidence="3">Efflux RND transporter periplasmic adaptor subunit</fullName>
    </submittedName>
</protein>
<evidence type="ECO:0000256" key="1">
    <source>
        <dbReference type="SAM" id="Coils"/>
    </source>
</evidence>
<dbReference type="Proteomes" id="UP001595887">
    <property type="component" value="Unassembled WGS sequence"/>
</dbReference>
<dbReference type="Gene3D" id="2.40.30.170">
    <property type="match status" value="1"/>
</dbReference>
<keyword evidence="2" id="KW-0472">Membrane</keyword>
<keyword evidence="2" id="KW-1133">Transmembrane helix</keyword>
<dbReference type="Gene3D" id="2.40.50.100">
    <property type="match status" value="1"/>
</dbReference>
<evidence type="ECO:0000313" key="3">
    <source>
        <dbReference type="EMBL" id="MFC4291560.1"/>
    </source>
</evidence>
<feature type="transmembrane region" description="Helical" evidence="2">
    <location>
        <begin position="15"/>
        <end position="36"/>
    </location>
</feature>
<keyword evidence="4" id="KW-1185">Reference proteome</keyword>
<dbReference type="PANTHER" id="PTHR30469">
    <property type="entry name" value="MULTIDRUG RESISTANCE PROTEIN MDTA"/>
    <property type="match status" value="1"/>
</dbReference>
<dbReference type="EMBL" id="JBHSDH010000012">
    <property type="protein sequence ID" value="MFC4291560.1"/>
    <property type="molecule type" value="Genomic_DNA"/>
</dbReference>
<dbReference type="RefSeq" id="WP_381421512.1">
    <property type="nucleotide sequence ID" value="NZ_JBHSDH010000012.1"/>
</dbReference>
<comment type="caution">
    <text evidence="3">The sequence shown here is derived from an EMBL/GenBank/DDBJ whole genome shotgun (WGS) entry which is preliminary data.</text>
</comment>
<organism evidence="3 4">
    <name type="scientific">Sphingorhabdus arenilitoris</name>
    <dbReference type="NCBI Taxonomy" id="1490041"/>
    <lineage>
        <taxon>Bacteria</taxon>
        <taxon>Pseudomonadati</taxon>
        <taxon>Pseudomonadota</taxon>
        <taxon>Alphaproteobacteria</taxon>
        <taxon>Sphingomonadales</taxon>
        <taxon>Sphingomonadaceae</taxon>
        <taxon>Sphingorhabdus</taxon>
    </lineage>
</organism>
<proteinExistence type="predicted"/>
<sequence length="347" mass="37079">MAEESLWTRLRKISFARTILPVLAIIAILIAIYLVATGQPDRTQEGAFETPPKASSAIADAPSVAGAGVVEPSSEVINIGTSLAGLVTNVYVTPGQQVERGAVLFAVDDRAIRARIQEADAAILRARSARSAAHTALATAQQQLALYNGVEDSRAISRAEVIERQGIVRNARAQITQADAEIRSAQALRASAETDLGRLTVRAPIAAEVLSVNIRPGEFVNPGGQPSGSSASYMEIGNTRPMHIRIDIDENEISRVDIGSEAIVSPRGNSAKRVKATFVRAEPLVTPKRSLTNSASERVDVRVLQLIYQLPIDSGFFVGQQVDAFVRAKKDTAKTQPKKQTAAADGR</sequence>
<dbReference type="Gene3D" id="1.10.287.470">
    <property type="entry name" value="Helix hairpin bin"/>
    <property type="match status" value="1"/>
</dbReference>
<name>A0ABV8RF90_9SPHN</name>
<reference evidence="4" key="1">
    <citation type="journal article" date="2019" name="Int. J. Syst. Evol. Microbiol.">
        <title>The Global Catalogue of Microorganisms (GCM) 10K type strain sequencing project: providing services to taxonomists for standard genome sequencing and annotation.</title>
        <authorList>
            <consortium name="The Broad Institute Genomics Platform"/>
            <consortium name="The Broad Institute Genome Sequencing Center for Infectious Disease"/>
            <person name="Wu L."/>
            <person name="Ma J."/>
        </authorList>
    </citation>
    <scope>NUCLEOTIDE SEQUENCE [LARGE SCALE GENOMIC DNA]</scope>
    <source>
        <strain evidence="4">CECT 8531</strain>
    </source>
</reference>
<gene>
    <name evidence="3" type="ORF">ACFOWX_03935</name>
</gene>
<keyword evidence="2" id="KW-0812">Transmembrane</keyword>